<comment type="caution">
    <text evidence="6">Lacks conserved residue(s) required for the propagation of feature annotation.</text>
</comment>
<comment type="caution">
    <text evidence="7">The sequence shown here is derived from an EMBL/GenBank/DDBJ whole genome shotgun (WGS) entry which is preliminary data.</text>
</comment>
<dbReference type="InterPro" id="IPR002528">
    <property type="entry name" value="MATE_fam"/>
</dbReference>
<feature type="transmembrane region" description="Helical" evidence="6">
    <location>
        <begin position="157"/>
        <end position="175"/>
    </location>
</feature>
<feature type="non-terminal residue" evidence="7">
    <location>
        <position position="1"/>
    </location>
</feature>
<evidence type="ECO:0000256" key="1">
    <source>
        <dbReference type="ARBA" id="ARBA00004141"/>
    </source>
</evidence>
<accession>A0ABD3A6C1</accession>
<keyword evidence="4 6" id="KW-1133">Transmembrane helix</keyword>
<keyword evidence="8" id="KW-1185">Reference proteome</keyword>
<evidence type="ECO:0000256" key="2">
    <source>
        <dbReference type="ARBA" id="ARBA00010199"/>
    </source>
</evidence>
<feature type="transmembrane region" description="Helical" evidence="6">
    <location>
        <begin position="311"/>
        <end position="330"/>
    </location>
</feature>
<protein>
    <recommendedName>
        <fullName evidence="6">Protein DETOXIFICATION</fullName>
    </recommendedName>
    <alternativeName>
        <fullName evidence="6">Multidrug and toxic compound extrusion protein</fullName>
    </alternativeName>
</protein>
<dbReference type="AlphaFoldDB" id="A0ABD3A6C1"/>
<evidence type="ECO:0000256" key="3">
    <source>
        <dbReference type="ARBA" id="ARBA00022692"/>
    </source>
</evidence>
<dbReference type="PANTHER" id="PTHR42893">
    <property type="entry name" value="PROTEIN DETOXIFICATION 44, CHLOROPLASTIC-RELATED"/>
    <property type="match status" value="1"/>
</dbReference>
<sequence>RKRLISDIAVQNSGLISDQHSLNYELGSSDEDGRFTSTGEDLHYESSEADIALTGPLTDQPYTPSVLRELIMLSLPAVAGQVIEPLAQLVGTAYVGRLDGRISFRSVSTALALSFALGILEAAAMTLGSGVFLNIMGVSKASPIRFPAEYFLRLRPIGAPAVVISLAIQGIFLGFKDTRTPVLCLGIGNLAAVFLFPVSMYIFHLVITGAAISTVASQWFHFGKNCNCCDNCDLEHLNGCPSWSFICCCSSDMLVEAQASAGQGITAEQSQRDHLFSPKGLLTGVSLAIILGLSLCSLAKLFTTDTQVQNIIGSLLLFVSASQPLSALAYIFDGLHYGVSDFPYAGCSMLCVVPIMYGYRGNLISIYHPFFLNTRSFRSLVRFDFVHGIALFDWILEKLQTEDVFFRNFKRSLLAENFVKFCFSFTVVQKHKHTYNQLNLDTNFCVLHLKSCINVPISVS</sequence>
<organism evidence="7 8">
    <name type="scientific">Cinchona calisaya</name>
    <dbReference type="NCBI Taxonomy" id="153742"/>
    <lineage>
        <taxon>Eukaryota</taxon>
        <taxon>Viridiplantae</taxon>
        <taxon>Streptophyta</taxon>
        <taxon>Embryophyta</taxon>
        <taxon>Tracheophyta</taxon>
        <taxon>Spermatophyta</taxon>
        <taxon>Magnoliopsida</taxon>
        <taxon>eudicotyledons</taxon>
        <taxon>Gunneridae</taxon>
        <taxon>Pentapetalae</taxon>
        <taxon>asterids</taxon>
        <taxon>lamiids</taxon>
        <taxon>Gentianales</taxon>
        <taxon>Rubiaceae</taxon>
        <taxon>Cinchonoideae</taxon>
        <taxon>Cinchoneae</taxon>
        <taxon>Cinchona</taxon>
    </lineage>
</organism>
<proteinExistence type="inferred from homology"/>
<comment type="similarity">
    <text evidence="2 6">Belongs to the multi antimicrobial extrusion (MATE) (TC 2.A.66.1) family.</text>
</comment>
<evidence type="ECO:0000313" key="7">
    <source>
        <dbReference type="EMBL" id="KAL3527279.1"/>
    </source>
</evidence>
<evidence type="ECO:0000256" key="5">
    <source>
        <dbReference type="ARBA" id="ARBA00023136"/>
    </source>
</evidence>
<dbReference type="PANTHER" id="PTHR42893:SF8">
    <property type="entry name" value="PROTEIN DETOXIFICATION"/>
    <property type="match status" value="1"/>
</dbReference>
<feature type="transmembrane region" description="Helical" evidence="6">
    <location>
        <begin position="342"/>
        <end position="359"/>
    </location>
</feature>
<comment type="subcellular location">
    <subcellularLocation>
        <location evidence="1">Membrane</location>
        <topology evidence="1">Multi-pass membrane protein</topology>
    </subcellularLocation>
</comment>
<evidence type="ECO:0000313" key="8">
    <source>
        <dbReference type="Proteomes" id="UP001630127"/>
    </source>
</evidence>
<dbReference type="EMBL" id="JBJUIK010000005">
    <property type="protein sequence ID" value="KAL3527279.1"/>
    <property type="molecule type" value="Genomic_DNA"/>
</dbReference>
<feature type="transmembrane region" description="Helical" evidence="6">
    <location>
        <begin position="280"/>
        <end position="299"/>
    </location>
</feature>
<dbReference type="Proteomes" id="UP001630127">
    <property type="component" value="Unassembled WGS sequence"/>
</dbReference>
<dbReference type="Pfam" id="PF01554">
    <property type="entry name" value="MatE"/>
    <property type="match status" value="1"/>
</dbReference>
<reference evidence="7 8" key="1">
    <citation type="submission" date="2024-11" db="EMBL/GenBank/DDBJ databases">
        <title>A near-complete genome assembly of Cinchona calisaya.</title>
        <authorList>
            <person name="Lian D.C."/>
            <person name="Zhao X.W."/>
            <person name="Wei L."/>
        </authorList>
    </citation>
    <scope>NUCLEOTIDE SEQUENCE [LARGE SCALE GENOMIC DNA]</scope>
    <source>
        <tissue evidence="7">Nenye</tissue>
    </source>
</reference>
<keyword evidence="3 6" id="KW-0812">Transmembrane</keyword>
<feature type="transmembrane region" description="Helical" evidence="6">
    <location>
        <begin position="111"/>
        <end position="137"/>
    </location>
</feature>
<feature type="transmembrane region" description="Helical" evidence="6">
    <location>
        <begin position="182"/>
        <end position="203"/>
    </location>
</feature>
<name>A0ABD3A6C1_9GENT</name>
<dbReference type="GO" id="GO:0016020">
    <property type="term" value="C:membrane"/>
    <property type="evidence" value="ECO:0007669"/>
    <property type="project" value="UniProtKB-SubCell"/>
</dbReference>
<evidence type="ECO:0000256" key="4">
    <source>
        <dbReference type="ARBA" id="ARBA00022989"/>
    </source>
</evidence>
<evidence type="ECO:0000256" key="6">
    <source>
        <dbReference type="RuleBase" id="RU004914"/>
    </source>
</evidence>
<keyword evidence="5 6" id="KW-0472">Membrane</keyword>
<gene>
    <name evidence="7" type="ORF">ACH5RR_011935</name>
</gene>
<dbReference type="InterPro" id="IPR044644">
    <property type="entry name" value="DinF-like"/>
</dbReference>